<feature type="region of interest" description="Disordered" evidence="1">
    <location>
        <begin position="1"/>
        <end position="20"/>
    </location>
</feature>
<protein>
    <submittedName>
        <fullName evidence="3">Glycosyltransferase family 2 protein</fullName>
    </submittedName>
</protein>
<dbReference type="OrthoDB" id="9783791at2"/>
<reference evidence="4" key="1">
    <citation type="submission" date="2018-06" db="EMBL/GenBank/DDBJ databases">
        <authorList>
            <person name="Khan S.A."/>
        </authorList>
    </citation>
    <scope>NUCLEOTIDE SEQUENCE [LARGE SCALE GENOMIC DNA]</scope>
    <source>
        <strain evidence="4">DB-1506</strain>
    </source>
</reference>
<dbReference type="InterPro" id="IPR029044">
    <property type="entry name" value="Nucleotide-diphossugar_trans"/>
</dbReference>
<feature type="region of interest" description="Disordered" evidence="1">
    <location>
        <begin position="659"/>
        <end position="684"/>
    </location>
</feature>
<keyword evidence="3" id="KW-0808">Transferase</keyword>
<dbReference type="GO" id="GO:0016757">
    <property type="term" value="F:glycosyltransferase activity"/>
    <property type="evidence" value="ECO:0007669"/>
    <property type="project" value="UniProtKB-KW"/>
</dbReference>
<dbReference type="CDD" id="cd04184">
    <property type="entry name" value="GT2_RfbC_Mx_like"/>
    <property type="match status" value="1"/>
</dbReference>
<sequence length="684" mass="74053">MSLPPQPGPAPAASPAGTASALTPSQRLRLALQQAWRGAWGLLPDWVLPLRIRLAGLARSLLGEPPTGRYDPEDRRGYARWIARFDTLAETDRAAIRAHIAAMPAPPLISVVMPAYETPELLLRAAIASVRAQLWPHWELCIADDASPSPHVARVLAEIAAEEPRLRWVRRERNGHISAASNSALALARGDYVALLDHDDLLAETALYEVAAAIEADPEAAVLYSDEDKLDAEGQRFGAYFKPDFDPDLLLGQNFVSHLGVYRRDLLERLGGLREGLEGSQDHDLALRAAAAVGPARVRHIPAILYHWRQTGQADSFSQAQLDRCTAASRRAVADLLAAQGVAARLEPSPLAPTHTRVVWPLPEPAPLVSVIVPTRDRAGLLAACAEGVLEKTDYPAIELLIVDNGSEEAETLALFVRLRADPRVRILASPGPFNYAALNNQAAAAARGELLLLLNNDIEVIEPGWLRELASQAMRPEVGAVGARLLYADGRLQHGGVVIGVGGVADHYLLRSEPGDSGYFGSLALVREVAAVTGACLALRKSVFEAVGGLDAQNLAVAFNDIDLCLRIREAGWRILWTPFAALHHLESASRGKDHAPEKARRFAGEIAHMKRRWGEALLRDPFYSRWMSLDGAHCALARAPRRAKPWAAYMGGAVSRPRPAMPLPPAPRAAPASQPVPPRDGR</sequence>
<dbReference type="Proteomes" id="UP000249065">
    <property type="component" value="Unassembled WGS sequence"/>
</dbReference>
<feature type="domain" description="Glycosyltransferase 2-like" evidence="2">
    <location>
        <begin position="370"/>
        <end position="547"/>
    </location>
</feature>
<feature type="compositionally biased region" description="Pro residues" evidence="1">
    <location>
        <begin position="1"/>
        <end position="12"/>
    </location>
</feature>
<evidence type="ECO:0000256" key="1">
    <source>
        <dbReference type="SAM" id="MobiDB-lite"/>
    </source>
</evidence>
<dbReference type="PANTHER" id="PTHR43179:SF7">
    <property type="entry name" value="RHAMNOSYLTRANSFERASE WBBL"/>
    <property type="match status" value="1"/>
</dbReference>
<dbReference type="AlphaFoldDB" id="A0A327M4N1"/>
<organism evidence="3 4">
    <name type="scientific">Roseicella frigidaeris</name>
    <dbReference type="NCBI Taxonomy" id="2230885"/>
    <lineage>
        <taxon>Bacteria</taxon>
        <taxon>Pseudomonadati</taxon>
        <taxon>Pseudomonadota</taxon>
        <taxon>Alphaproteobacteria</taxon>
        <taxon>Acetobacterales</taxon>
        <taxon>Roseomonadaceae</taxon>
        <taxon>Roseicella</taxon>
    </lineage>
</organism>
<dbReference type="SUPFAM" id="SSF53448">
    <property type="entry name" value="Nucleotide-diphospho-sugar transferases"/>
    <property type="match status" value="2"/>
</dbReference>
<dbReference type="InterPro" id="IPR001173">
    <property type="entry name" value="Glyco_trans_2-like"/>
</dbReference>
<keyword evidence="4" id="KW-1185">Reference proteome</keyword>
<dbReference type="Gene3D" id="3.90.550.10">
    <property type="entry name" value="Spore Coat Polysaccharide Biosynthesis Protein SpsA, Chain A"/>
    <property type="match status" value="2"/>
</dbReference>
<evidence type="ECO:0000259" key="2">
    <source>
        <dbReference type="Pfam" id="PF00535"/>
    </source>
</evidence>
<feature type="compositionally biased region" description="Pro residues" evidence="1">
    <location>
        <begin position="661"/>
        <end position="684"/>
    </location>
</feature>
<proteinExistence type="predicted"/>
<comment type="caution">
    <text evidence="3">The sequence shown here is derived from an EMBL/GenBank/DDBJ whole genome shotgun (WGS) entry which is preliminary data.</text>
</comment>
<name>A0A327M4N1_9PROT</name>
<evidence type="ECO:0000313" key="4">
    <source>
        <dbReference type="Proteomes" id="UP000249065"/>
    </source>
</evidence>
<dbReference type="EMBL" id="QLIX01000020">
    <property type="protein sequence ID" value="RAI57192.1"/>
    <property type="molecule type" value="Genomic_DNA"/>
</dbReference>
<evidence type="ECO:0000313" key="3">
    <source>
        <dbReference type="EMBL" id="RAI57192.1"/>
    </source>
</evidence>
<dbReference type="PANTHER" id="PTHR43179">
    <property type="entry name" value="RHAMNOSYLTRANSFERASE WBBL"/>
    <property type="match status" value="1"/>
</dbReference>
<accession>A0A327M4N1</accession>
<feature type="domain" description="Glycosyltransferase 2-like" evidence="2">
    <location>
        <begin position="110"/>
        <end position="270"/>
    </location>
</feature>
<dbReference type="Pfam" id="PF00535">
    <property type="entry name" value="Glycos_transf_2"/>
    <property type="match status" value="2"/>
</dbReference>
<dbReference type="RefSeq" id="WP_111471709.1">
    <property type="nucleotide sequence ID" value="NZ_QLIX01000020.1"/>
</dbReference>
<gene>
    <name evidence="3" type="ORF">DOO78_20345</name>
</gene>